<dbReference type="eggNOG" id="ENOG502QU3S">
    <property type="taxonomic scope" value="Eukaryota"/>
</dbReference>
<feature type="domain" description="PAS" evidence="5">
    <location>
        <begin position="328"/>
        <end position="374"/>
    </location>
</feature>
<dbReference type="GO" id="GO:0005634">
    <property type="term" value="C:nucleus"/>
    <property type="evidence" value="ECO:0007669"/>
    <property type="project" value="TreeGrafter"/>
</dbReference>
<evidence type="ECO:0000259" key="6">
    <source>
        <dbReference type="PROSITE" id="PS50132"/>
    </source>
</evidence>
<keyword evidence="2" id="KW-0288">FMN</keyword>
<dbReference type="Pfam" id="PF13426">
    <property type="entry name" value="PAS_9"/>
    <property type="match status" value="1"/>
</dbReference>
<feature type="region of interest" description="Disordered" evidence="4">
    <location>
        <begin position="18"/>
        <end position="106"/>
    </location>
</feature>
<evidence type="ECO:0000256" key="3">
    <source>
        <dbReference type="ARBA" id="ARBA00022991"/>
    </source>
</evidence>
<dbReference type="EMBL" id="BABT02000134">
    <property type="protein sequence ID" value="GAA97697.1"/>
    <property type="molecule type" value="Genomic_DNA"/>
</dbReference>
<dbReference type="PANTHER" id="PTHR47429">
    <property type="entry name" value="PROTEIN TWIN LOV 1"/>
    <property type="match status" value="1"/>
</dbReference>
<dbReference type="Pfam" id="PF00615">
    <property type="entry name" value="RGS"/>
    <property type="match status" value="1"/>
</dbReference>
<dbReference type="STRING" id="764103.G7E4D7"/>
<evidence type="ECO:0000256" key="2">
    <source>
        <dbReference type="ARBA" id="ARBA00022643"/>
    </source>
</evidence>
<evidence type="ECO:0000256" key="4">
    <source>
        <dbReference type="SAM" id="MobiDB-lite"/>
    </source>
</evidence>
<proteinExistence type="predicted"/>
<keyword evidence="8" id="KW-1185">Reference proteome</keyword>
<keyword evidence="1" id="KW-0285">Flavoprotein</keyword>
<dbReference type="InterPro" id="IPR036305">
    <property type="entry name" value="RGS_sf"/>
</dbReference>
<dbReference type="PANTHER" id="PTHR47429:SF2">
    <property type="entry name" value="PROTEIN TWIN LOV 1"/>
    <property type="match status" value="1"/>
</dbReference>
<dbReference type="HOGENOM" id="CLU_018885_0_0_1"/>
<gene>
    <name evidence="7" type="primary">Mo04375</name>
    <name evidence="7" type="ORF">E5Q_04375</name>
</gene>
<evidence type="ECO:0000256" key="1">
    <source>
        <dbReference type="ARBA" id="ARBA00022630"/>
    </source>
</evidence>
<evidence type="ECO:0000313" key="8">
    <source>
        <dbReference type="Proteomes" id="UP000009131"/>
    </source>
</evidence>
<evidence type="ECO:0000313" key="7">
    <source>
        <dbReference type="EMBL" id="GAA97697.1"/>
    </source>
</evidence>
<evidence type="ECO:0000259" key="5">
    <source>
        <dbReference type="PROSITE" id="PS50112"/>
    </source>
</evidence>
<protein>
    <recommendedName>
        <fullName evidence="9">PAC domain-containing protein</fullName>
    </recommendedName>
</protein>
<dbReference type="AlphaFoldDB" id="G7E4D7"/>
<dbReference type="Gene3D" id="1.10.167.10">
    <property type="entry name" value="Regulator of G-protein Signalling 4, domain 2"/>
    <property type="match status" value="1"/>
</dbReference>
<evidence type="ECO:0008006" key="9">
    <source>
        <dbReference type="Google" id="ProtNLM"/>
    </source>
</evidence>
<dbReference type="SUPFAM" id="SSF48097">
    <property type="entry name" value="Regulator of G-protein signaling, RGS"/>
    <property type="match status" value="1"/>
</dbReference>
<dbReference type="InterPro" id="IPR035965">
    <property type="entry name" value="PAS-like_dom_sf"/>
</dbReference>
<dbReference type="NCBIfam" id="TIGR00229">
    <property type="entry name" value="sensory_box"/>
    <property type="match status" value="1"/>
</dbReference>
<dbReference type="OrthoDB" id="447251at2759"/>
<dbReference type="InterPro" id="IPR044926">
    <property type="entry name" value="RGS_subdomain_2"/>
</dbReference>
<feature type="domain" description="RGS" evidence="6">
    <location>
        <begin position="178"/>
        <end position="288"/>
    </location>
</feature>
<sequence length="670" mass="73406">MDTQFMASMMHALPARLSSQGSPYVASDSSASTKVASRDSAVGLGLPREHAESTASSTTTRERFHDSYESAQDPYVAPDIRDDTDASSVEDVGAELTPDRRESVPYETTSKLFPAPRTIVQHDQTKSNLASWAPTAAPVPTQTDNLPEVGESNMTALPISKVQQELNSGLLAMMSLQIFEDLLKDPLGRHRFREWYITNRGHPGKIDMYWDAAVFARLLTQLSLGATGIRHLYVQDGAPLPVHLTSEAEKEVTSTLLQLEAVQSSFQIAQSEILQEMYASEFPAFVKAKLVQEAHVQLGKLRLDAEGNSSGLGDCWCLTNPRLKDHPIVLASPGFEDLTGYTREEICGRNCRFLQGPSSSQESVGRIRDALNRGEGCSELILNYRRSGQPFYCLLTIMPLKSKSGDIVYFLGGQVDVGSSFANKGNLNAFLLGGAEATNTATGNNSFSPTMVAYNSALASGMSAKQSYRSASQRAAAGTLYQDGNDDKSLYDAVQPRKTLASRIFSTGRSKRNVSSATMTPKQGIVGAEASLGATTLPIDQQIERFESAYTRVLVFRPIKTKLEVLFLTPMLLQYLGQTDYNAHLSRYVHKDLLSLLTAGTKEATRAMRRTVLGRVMLGKPYSIESVGVKCLHQAKLLREADYTTKWTRLHITPLQERQGNVVAFTAVFA</sequence>
<comment type="caution">
    <text evidence="7">The sequence shown here is derived from an EMBL/GenBank/DDBJ whole genome shotgun (WGS) entry which is preliminary data.</text>
</comment>
<reference evidence="7 8" key="1">
    <citation type="journal article" date="2011" name="J. Gen. Appl. Microbiol.">
        <title>Draft genome sequencing of the enigmatic basidiomycete Mixia osmundae.</title>
        <authorList>
            <person name="Nishida H."/>
            <person name="Nagatsuka Y."/>
            <person name="Sugiyama J."/>
        </authorList>
    </citation>
    <scope>NUCLEOTIDE SEQUENCE [LARGE SCALE GENOMIC DNA]</scope>
    <source>
        <strain evidence="8">CBS 9802 / IAM 14324 / JCM 22182 / KY 12970</strain>
    </source>
</reference>
<dbReference type="PROSITE" id="PS50112">
    <property type="entry name" value="PAS"/>
    <property type="match status" value="1"/>
</dbReference>
<dbReference type="InterPro" id="IPR000014">
    <property type="entry name" value="PAS"/>
</dbReference>
<keyword evidence="3" id="KW-0157">Chromophore</keyword>
<dbReference type="Proteomes" id="UP000009131">
    <property type="component" value="Unassembled WGS sequence"/>
</dbReference>
<accession>G7E4D7</accession>
<dbReference type="CDD" id="cd00130">
    <property type="entry name" value="PAS"/>
    <property type="match status" value="1"/>
</dbReference>
<feature type="compositionally biased region" description="Polar residues" evidence="4">
    <location>
        <begin position="18"/>
        <end position="35"/>
    </location>
</feature>
<name>G7E4D7_MIXOS</name>
<dbReference type="PROSITE" id="PS50132">
    <property type="entry name" value="RGS"/>
    <property type="match status" value="1"/>
</dbReference>
<organism evidence="7 8">
    <name type="scientific">Mixia osmundae (strain CBS 9802 / IAM 14324 / JCM 22182 / KY 12970)</name>
    <dbReference type="NCBI Taxonomy" id="764103"/>
    <lineage>
        <taxon>Eukaryota</taxon>
        <taxon>Fungi</taxon>
        <taxon>Dikarya</taxon>
        <taxon>Basidiomycota</taxon>
        <taxon>Pucciniomycotina</taxon>
        <taxon>Mixiomycetes</taxon>
        <taxon>Mixiales</taxon>
        <taxon>Mixiaceae</taxon>
        <taxon>Mixia</taxon>
    </lineage>
</organism>
<reference evidence="7 8" key="2">
    <citation type="journal article" date="2012" name="Open Biol.">
        <title>Characteristics of nucleosomes and linker DNA regions on the genome of the basidiomycete Mixia osmundae revealed by mono- and dinucleosome mapping.</title>
        <authorList>
            <person name="Nishida H."/>
            <person name="Kondo S."/>
            <person name="Matsumoto T."/>
            <person name="Suzuki Y."/>
            <person name="Yoshikawa H."/>
            <person name="Taylor T.D."/>
            <person name="Sugiyama J."/>
        </authorList>
    </citation>
    <scope>NUCLEOTIDE SEQUENCE [LARGE SCALE GENOMIC DNA]</scope>
    <source>
        <strain evidence="8">CBS 9802 / IAM 14324 / JCM 22182 / KY 12970</strain>
    </source>
</reference>
<dbReference type="InterPro" id="IPR016137">
    <property type="entry name" value="RGS"/>
</dbReference>
<dbReference type="InParanoid" id="G7E4D7"/>
<dbReference type="SUPFAM" id="SSF55785">
    <property type="entry name" value="PYP-like sensor domain (PAS domain)"/>
    <property type="match status" value="1"/>
</dbReference>
<dbReference type="Gene3D" id="3.30.450.20">
    <property type="entry name" value="PAS domain"/>
    <property type="match status" value="1"/>
</dbReference>